<dbReference type="PANTHER" id="PTHR43415:SF3">
    <property type="entry name" value="GNAT-FAMILY ACETYLTRANSFERASE"/>
    <property type="match status" value="1"/>
</dbReference>
<dbReference type="PANTHER" id="PTHR43415">
    <property type="entry name" value="SPERMIDINE N(1)-ACETYLTRANSFERASE"/>
    <property type="match status" value="1"/>
</dbReference>
<dbReference type="Proteomes" id="UP000512286">
    <property type="component" value="Chromosome"/>
</dbReference>
<dbReference type="NCBIfam" id="TIGR03585">
    <property type="entry name" value="PseH"/>
    <property type="match status" value="1"/>
</dbReference>
<keyword evidence="2" id="KW-0808">Transferase</keyword>
<dbReference type="InterPro" id="IPR000182">
    <property type="entry name" value="GNAT_dom"/>
</dbReference>
<dbReference type="AlphaFoldDB" id="A0A7D7A3Q3"/>
<dbReference type="Gene3D" id="3.40.630.30">
    <property type="match status" value="1"/>
</dbReference>
<evidence type="ECO:0000259" key="1">
    <source>
        <dbReference type="PROSITE" id="PS51186"/>
    </source>
</evidence>
<name>A0A7D7A3Q3_9CLOT</name>
<feature type="domain" description="N-acetyltransferase" evidence="1">
    <location>
        <begin position="3"/>
        <end position="164"/>
    </location>
</feature>
<reference evidence="2 3" key="1">
    <citation type="submission" date="2020-07" db="EMBL/GenBank/DDBJ databases">
        <title>Electron transfer.</title>
        <authorList>
            <person name="Huang L."/>
            <person name="Liu X."/>
            <person name="Zhou S."/>
        </authorList>
    </citation>
    <scope>NUCLEOTIDE SEQUENCE [LARGE SCALE GENOMIC DNA]</scope>
    <source>
        <strain evidence="2 3">Lx1</strain>
    </source>
</reference>
<dbReference type="Pfam" id="PF13302">
    <property type="entry name" value="Acetyltransf_3"/>
    <property type="match status" value="1"/>
</dbReference>
<dbReference type="GO" id="GO:0016747">
    <property type="term" value="F:acyltransferase activity, transferring groups other than amino-acyl groups"/>
    <property type="evidence" value="ECO:0007669"/>
    <property type="project" value="InterPro"/>
</dbReference>
<dbReference type="CDD" id="cd04301">
    <property type="entry name" value="NAT_SF"/>
    <property type="match status" value="1"/>
</dbReference>
<evidence type="ECO:0000313" key="3">
    <source>
        <dbReference type="Proteomes" id="UP000512286"/>
    </source>
</evidence>
<gene>
    <name evidence="2" type="primary">pseH</name>
    <name evidence="2" type="ORF">HZF06_22525</name>
</gene>
<organism evidence="2 3">
    <name type="scientific">Clostridium intestinale</name>
    <dbReference type="NCBI Taxonomy" id="36845"/>
    <lineage>
        <taxon>Bacteria</taxon>
        <taxon>Bacillati</taxon>
        <taxon>Bacillota</taxon>
        <taxon>Clostridia</taxon>
        <taxon>Eubacteriales</taxon>
        <taxon>Clostridiaceae</taxon>
        <taxon>Clostridium</taxon>
    </lineage>
</organism>
<dbReference type="SUPFAM" id="SSF55729">
    <property type="entry name" value="Acyl-CoA N-acyltransferases (Nat)"/>
    <property type="match status" value="1"/>
</dbReference>
<dbReference type="KEGG" id="cint:HZF06_22525"/>
<dbReference type="EC" id="2.3.1.202" evidence="2"/>
<proteinExistence type="predicted"/>
<evidence type="ECO:0000313" key="2">
    <source>
        <dbReference type="EMBL" id="QLY79760.1"/>
    </source>
</evidence>
<keyword evidence="2" id="KW-0012">Acyltransferase</keyword>
<accession>A0A7D7A3Q3</accession>
<dbReference type="PROSITE" id="PS51186">
    <property type="entry name" value="GNAT"/>
    <property type="match status" value="1"/>
</dbReference>
<dbReference type="RefSeq" id="WP_181601754.1">
    <property type="nucleotide sequence ID" value="NZ_CP059378.1"/>
</dbReference>
<sequence length="182" mass="21628">MSLTLRKIKEEDLLKIMEWRMKPEVTKYMYTDPVLNLEKQKEWFDKISKDNTSRYWIIEMDGTSIGLLSISNIDNKNKKCYWAYYIADTSFRGRGIATLLECNIYDYVFDKLSLNKLCCEVFEFNDKVVSIHKKFGSEVEGILKDHIIKGNEKYNVVLMGITKDKWKLIKNKYNYEKIEISD</sequence>
<dbReference type="EMBL" id="CP059378">
    <property type="protein sequence ID" value="QLY79760.1"/>
    <property type="molecule type" value="Genomic_DNA"/>
</dbReference>
<dbReference type="InterPro" id="IPR016181">
    <property type="entry name" value="Acyl_CoA_acyltransferase"/>
</dbReference>
<dbReference type="InterPro" id="IPR020036">
    <property type="entry name" value="PseH"/>
</dbReference>
<protein>
    <submittedName>
        <fullName evidence="2">UDP-4-amino-4, 6-dideoxy-N-acetyl-beta-L-altrosamine N-acetyltransferase</fullName>
        <ecNumber evidence="2">2.3.1.202</ecNumber>
    </submittedName>
</protein>